<sequence>MAKVIGAKKTLWQQVCEEYEAEHPSPPSDVWTDTASTSTHVSQYSASKHNPVFYGLTTAMVSVDDDPLRTFDPLVGHPALAGYSILDKSQVSSQKKCIASPPLSPPLLQERPITRYLEESVFPVLLPGLEAMLKEAQKQRCFHRKRTAFNPCDFLTEWLYNHNPRRQEQGSVLFQDILFVKDWLNKQLTAVYKTDNTLSLSKLVVTLVVSSRSVYFSPRPPIPLSLLLSEEKAALMIQAFWRGCKWPVYTM</sequence>
<accession>A0AA47NY40</accession>
<protein>
    <submittedName>
        <fullName evidence="1">IQ domain-containing protein K</fullName>
    </submittedName>
</protein>
<dbReference type="CDD" id="cd22969">
    <property type="entry name" value="DD_IQCK"/>
    <property type="match status" value="1"/>
</dbReference>
<dbReference type="CDD" id="cd23767">
    <property type="entry name" value="IQCD"/>
    <property type="match status" value="1"/>
</dbReference>
<gene>
    <name evidence="1" type="primary">IQCK</name>
    <name evidence="1" type="ORF">N1851_021394</name>
</gene>
<reference evidence="1" key="1">
    <citation type="journal article" date="2023" name="Front. Mar. Sci.">
        <title>A new Merluccius polli reference genome to investigate the effects of global change in West African waters.</title>
        <authorList>
            <person name="Mateo J.L."/>
            <person name="Blanco-Fernandez C."/>
            <person name="Garcia-Vazquez E."/>
            <person name="Machado-Schiaffino G."/>
        </authorList>
    </citation>
    <scope>NUCLEOTIDE SEQUENCE</scope>
    <source>
        <strain evidence="1">C29</strain>
        <tissue evidence="1">Fin</tissue>
    </source>
</reference>
<dbReference type="Proteomes" id="UP001174136">
    <property type="component" value="Unassembled WGS sequence"/>
</dbReference>
<keyword evidence="2" id="KW-1185">Reference proteome</keyword>
<dbReference type="Gene3D" id="1.20.890.10">
    <property type="entry name" value="cAMP-dependent protein kinase regulatory subunit, dimerization-anchoring domain"/>
    <property type="match status" value="1"/>
</dbReference>
<name>A0AA47NY40_MERPO</name>
<dbReference type="InterPro" id="IPR043408">
    <property type="entry name" value="IQCK"/>
</dbReference>
<proteinExistence type="predicted"/>
<dbReference type="PANTHER" id="PTHR34927:SF1">
    <property type="entry name" value="IQ DOMAIN-CONTAINING PROTEIN K"/>
    <property type="match status" value="1"/>
</dbReference>
<evidence type="ECO:0000313" key="1">
    <source>
        <dbReference type="EMBL" id="KAK0141500.1"/>
    </source>
</evidence>
<dbReference type="EMBL" id="JAOPHQ010003816">
    <property type="protein sequence ID" value="KAK0141500.1"/>
    <property type="molecule type" value="Genomic_DNA"/>
</dbReference>
<evidence type="ECO:0000313" key="2">
    <source>
        <dbReference type="Proteomes" id="UP001174136"/>
    </source>
</evidence>
<dbReference type="AlphaFoldDB" id="A0AA47NY40"/>
<comment type="caution">
    <text evidence="1">The sequence shown here is derived from an EMBL/GenBank/DDBJ whole genome shotgun (WGS) entry which is preliminary data.</text>
</comment>
<dbReference type="PANTHER" id="PTHR34927">
    <property type="entry name" value="IQ DOMAIN-CONTAINING PROTEIN K"/>
    <property type="match status" value="1"/>
</dbReference>
<organism evidence="1 2">
    <name type="scientific">Merluccius polli</name>
    <name type="common">Benguela hake</name>
    <name type="synonym">Merluccius cadenati</name>
    <dbReference type="NCBI Taxonomy" id="89951"/>
    <lineage>
        <taxon>Eukaryota</taxon>
        <taxon>Metazoa</taxon>
        <taxon>Chordata</taxon>
        <taxon>Craniata</taxon>
        <taxon>Vertebrata</taxon>
        <taxon>Euteleostomi</taxon>
        <taxon>Actinopterygii</taxon>
        <taxon>Neopterygii</taxon>
        <taxon>Teleostei</taxon>
        <taxon>Neoteleostei</taxon>
        <taxon>Acanthomorphata</taxon>
        <taxon>Zeiogadaria</taxon>
        <taxon>Gadariae</taxon>
        <taxon>Gadiformes</taxon>
        <taxon>Gadoidei</taxon>
        <taxon>Merlucciidae</taxon>
        <taxon>Merluccius</taxon>
    </lineage>
</organism>